<dbReference type="Gene3D" id="3.40.50.410">
    <property type="entry name" value="von Willebrand factor, type A domain"/>
    <property type="match status" value="1"/>
</dbReference>
<protein>
    <recommendedName>
        <fullName evidence="7">Integrin beta</fullName>
    </recommendedName>
</protein>
<dbReference type="PANTHER" id="PTHR47763">
    <property type="entry name" value="ALPHA-PROTEIN KINASE VWKA"/>
    <property type="match status" value="1"/>
</dbReference>
<dbReference type="Proteomes" id="UP000663856">
    <property type="component" value="Unassembled WGS sequence"/>
</dbReference>
<evidence type="ECO:0000313" key="6">
    <source>
        <dbReference type="Proteomes" id="UP000663856"/>
    </source>
</evidence>
<evidence type="ECO:0008006" key="7">
    <source>
        <dbReference type="Google" id="ProtNLM"/>
    </source>
</evidence>
<keyword evidence="1 4" id="KW-0732">Signal</keyword>
<keyword evidence="2" id="KW-0325">Glycoprotein</keyword>
<dbReference type="PANTHER" id="PTHR47763:SF1">
    <property type="entry name" value="DUF659 DOMAIN-CONTAINING PROTEIN"/>
    <property type="match status" value="1"/>
</dbReference>
<evidence type="ECO:0000313" key="5">
    <source>
        <dbReference type="EMBL" id="CAF2067683.1"/>
    </source>
</evidence>
<dbReference type="InterPro" id="IPR036465">
    <property type="entry name" value="vWFA_dom_sf"/>
</dbReference>
<feature type="compositionally biased region" description="Polar residues" evidence="3">
    <location>
        <begin position="394"/>
        <end position="407"/>
    </location>
</feature>
<feature type="signal peptide" evidence="4">
    <location>
        <begin position="1"/>
        <end position="21"/>
    </location>
</feature>
<evidence type="ECO:0000256" key="2">
    <source>
        <dbReference type="ARBA" id="ARBA00023180"/>
    </source>
</evidence>
<organism evidence="5 6">
    <name type="scientific">Rotaria magnacalcarata</name>
    <dbReference type="NCBI Taxonomy" id="392030"/>
    <lineage>
        <taxon>Eukaryota</taxon>
        <taxon>Metazoa</taxon>
        <taxon>Spiralia</taxon>
        <taxon>Gnathifera</taxon>
        <taxon>Rotifera</taxon>
        <taxon>Eurotatoria</taxon>
        <taxon>Bdelloidea</taxon>
        <taxon>Philodinida</taxon>
        <taxon>Philodinidae</taxon>
        <taxon>Rotaria</taxon>
    </lineage>
</organism>
<dbReference type="EMBL" id="CAJNRF010005128">
    <property type="protein sequence ID" value="CAF2067683.1"/>
    <property type="molecule type" value="Genomic_DNA"/>
</dbReference>
<dbReference type="GO" id="GO:0032222">
    <property type="term" value="P:regulation of synaptic transmission, cholinergic"/>
    <property type="evidence" value="ECO:0007669"/>
    <property type="project" value="InterPro"/>
</dbReference>
<name>A0A816R4D9_9BILA</name>
<proteinExistence type="predicted"/>
<evidence type="ECO:0000256" key="4">
    <source>
        <dbReference type="SAM" id="SignalP"/>
    </source>
</evidence>
<sequence>MWSSTFYFLLSLSIFVDKVQPEVPQLFDYLNGFYLDCYECHSNRPGCGEKLDWILMRWKRCVAPGGSKCVKIIEHSPDGEINYIRGCINQIEAIRPEMPTVRENGCWAASDKYIGLAYRPWYVKTDAPIYCFCDERDVNDVALIVYRDQPPQEHTFAVQVDNFTDGEDTAKMNVTASVPRSGGDSPEAMAPVLHAAVHDLSWQQSAVKIALLITDAPPHGLSSTIHDNFPDGDPSGHDPIECAALHAECSITLHTIGCEPTAKPYRDQVFRRSGHPDRDLFMALAFKTGGQYIPLANAGNLSSIIVGSAQEEISLEKLIAQVHEEVMREATLRGGSVDETEFTRRIREIMHDGVGSSIGCSTAVVATLSILSLKTTTFTSTSVIKTKPTKRKLSTQMKSIAKQNPRQESVRGYRQSARLVFNKQDEKRSTENETMDVS</sequence>
<dbReference type="SUPFAM" id="SSF53300">
    <property type="entry name" value="vWA-like"/>
    <property type="match status" value="1"/>
</dbReference>
<accession>A0A816R4D9</accession>
<dbReference type="Pfam" id="PF17064">
    <property type="entry name" value="QVR"/>
    <property type="match status" value="1"/>
</dbReference>
<reference evidence="5" key="1">
    <citation type="submission" date="2021-02" db="EMBL/GenBank/DDBJ databases">
        <authorList>
            <person name="Nowell W R."/>
        </authorList>
    </citation>
    <scope>NUCLEOTIDE SEQUENCE</scope>
</reference>
<evidence type="ECO:0000256" key="1">
    <source>
        <dbReference type="ARBA" id="ARBA00022729"/>
    </source>
</evidence>
<feature type="chain" id="PRO_5032702655" description="Integrin beta" evidence="4">
    <location>
        <begin position="22"/>
        <end position="438"/>
    </location>
</feature>
<dbReference type="GO" id="GO:0005737">
    <property type="term" value="C:cytoplasm"/>
    <property type="evidence" value="ECO:0007669"/>
    <property type="project" value="TreeGrafter"/>
</dbReference>
<feature type="region of interest" description="Disordered" evidence="3">
    <location>
        <begin position="389"/>
        <end position="438"/>
    </location>
</feature>
<comment type="caution">
    <text evidence="5">The sequence shown here is derived from an EMBL/GenBank/DDBJ whole genome shotgun (WGS) entry which is preliminary data.</text>
</comment>
<dbReference type="GO" id="GO:0004674">
    <property type="term" value="F:protein serine/threonine kinase activity"/>
    <property type="evidence" value="ECO:0007669"/>
    <property type="project" value="TreeGrafter"/>
</dbReference>
<dbReference type="AlphaFoldDB" id="A0A816R4D9"/>
<dbReference type="GO" id="GO:0030431">
    <property type="term" value="P:sleep"/>
    <property type="evidence" value="ECO:0007669"/>
    <property type="project" value="InterPro"/>
</dbReference>
<gene>
    <name evidence="5" type="ORF">WKI299_LOCUS13557</name>
</gene>
<dbReference type="InterPro" id="IPR031424">
    <property type="entry name" value="QVR-like"/>
</dbReference>
<dbReference type="InterPro" id="IPR052969">
    <property type="entry name" value="Thr-specific_kinase-like"/>
</dbReference>
<evidence type="ECO:0000256" key="3">
    <source>
        <dbReference type="SAM" id="MobiDB-lite"/>
    </source>
</evidence>